<dbReference type="Gene3D" id="3.20.20.370">
    <property type="entry name" value="Glycoside hydrolase/deacetylase"/>
    <property type="match status" value="1"/>
</dbReference>
<dbReference type="EMBL" id="JBIUZV010000012">
    <property type="protein sequence ID" value="MFJ3047875.1"/>
    <property type="molecule type" value="Genomic_DNA"/>
</dbReference>
<keyword evidence="1" id="KW-0378">Hydrolase</keyword>
<comment type="caution">
    <text evidence="2">The sequence shown here is derived from an EMBL/GenBank/DDBJ whole genome shotgun (WGS) entry which is preliminary data.</text>
</comment>
<comment type="subunit">
    <text evidence="1">Forms a complex composed of PxpA, PxpB and PxpC.</text>
</comment>
<dbReference type="InterPro" id="IPR005501">
    <property type="entry name" value="LamB/YcsF/PxpA-like"/>
</dbReference>
<reference evidence="2 3" key="1">
    <citation type="submission" date="2024-10" db="EMBL/GenBank/DDBJ databases">
        <title>The Natural Products Discovery Center: Release of the First 8490 Sequenced Strains for Exploring Actinobacteria Biosynthetic Diversity.</title>
        <authorList>
            <person name="Kalkreuter E."/>
            <person name="Kautsar S.A."/>
            <person name="Yang D."/>
            <person name="Bader C.D."/>
            <person name="Teijaro C.N."/>
            <person name="Fluegel L."/>
            <person name="Davis C.M."/>
            <person name="Simpson J.R."/>
            <person name="Lauterbach L."/>
            <person name="Steele A.D."/>
            <person name="Gui C."/>
            <person name="Meng S."/>
            <person name="Li G."/>
            <person name="Viehrig K."/>
            <person name="Ye F."/>
            <person name="Su P."/>
            <person name="Kiefer A.F."/>
            <person name="Nichols A."/>
            <person name="Cepeda A.J."/>
            <person name="Yan W."/>
            <person name="Fan B."/>
            <person name="Jiang Y."/>
            <person name="Adhikari A."/>
            <person name="Zheng C.-J."/>
            <person name="Schuster L."/>
            <person name="Cowan T.M."/>
            <person name="Smanski M.J."/>
            <person name="Chevrette M.G."/>
            <person name="De Carvalho L.P.S."/>
            <person name="Shen B."/>
        </authorList>
    </citation>
    <scope>NUCLEOTIDE SEQUENCE [LARGE SCALE GENOMIC DNA]</scope>
    <source>
        <strain evidence="2 3">NPDC087045</strain>
    </source>
</reference>
<evidence type="ECO:0000256" key="1">
    <source>
        <dbReference type="HAMAP-Rule" id="MF_00691"/>
    </source>
</evidence>
<name>A0ABW8F3K7_9BURK</name>
<dbReference type="SUPFAM" id="SSF88713">
    <property type="entry name" value="Glycoside hydrolase/deacetylase"/>
    <property type="match status" value="1"/>
</dbReference>
<dbReference type="PANTHER" id="PTHR30292">
    <property type="entry name" value="UNCHARACTERIZED PROTEIN YBGL-RELATED"/>
    <property type="match status" value="1"/>
</dbReference>
<comment type="catalytic activity">
    <reaction evidence="1">
        <text>5-oxo-L-proline + ATP + 2 H2O = L-glutamate + ADP + phosphate + H(+)</text>
        <dbReference type="Rhea" id="RHEA:10348"/>
        <dbReference type="ChEBI" id="CHEBI:15377"/>
        <dbReference type="ChEBI" id="CHEBI:15378"/>
        <dbReference type="ChEBI" id="CHEBI:29985"/>
        <dbReference type="ChEBI" id="CHEBI:30616"/>
        <dbReference type="ChEBI" id="CHEBI:43474"/>
        <dbReference type="ChEBI" id="CHEBI:58402"/>
        <dbReference type="ChEBI" id="CHEBI:456216"/>
        <dbReference type="EC" id="3.5.2.9"/>
    </reaction>
</comment>
<comment type="function">
    <text evidence="1">Catalyzes the cleavage of 5-oxoproline to form L-glutamate coupled to the hydrolysis of ATP to ADP and inorganic phosphate.</text>
</comment>
<evidence type="ECO:0000313" key="2">
    <source>
        <dbReference type="EMBL" id="MFJ3047875.1"/>
    </source>
</evidence>
<keyword evidence="1" id="KW-0067">ATP-binding</keyword>
<dbReference type="RefSeq" id="WP_402702621.1">
    <property type="nucleotide sequence ID" value="NZ_JBIUZV010000012.1"/>
</dbReference>
<dbReference type="NCBIfam" id="NF003814">
    <property type="entry name" value="PRK05406.1-3"/>
    <property type="match status" value="1"/>
</dbReference>
<dbReference type="NCBIfam" id="NF003816">
    <property type="entry name" value="PRK05406.1-5"/>
    <property type="match status" value="1"/>
</dbReference>
<organism evidence="2 3">
    <name type="scientific">Herbaspirillum chlorophenolicum</name>
    <dbReference type="NCBI Taxonomy" id="211589"/>
    <lineage>
        <taxon>Bacteria</taxon>
        <taxon>Pseudomonadati</taxon>
        <taxon>Pseudomonadota</taxon>
        <taxon>Betaproteobacteria</taxon>
        <taxon>Burkholderiales</taxon>
        <taxon>Oxalobacteraceae</taxon>
        <taxon>Herbaspirillum</taxon>
    </lineage>
</organism>
<dbReference type="PANTHER" id="PTHR30292:SF0">
    <property type="entry name" value="5-OXOPROLINASE SUBUNIT A"/>
    <property type="match status" value="1"/>
</dbReference>
<sequence length="250" mass="26230">MPSIDINCDMGESFGAWNMGADEAIMPHITSANIACGFHAGDPGVMLSTVKLALRHGVALGAHPGLPDLQGFGRREIAMSPAEVYALVAYQVGALQGIAATQGAKLHHVKTHGALYGMTGKNRAMADAVAQAIFDIDPALQVYVANRHMADATLALGLRAVHEIYADRSYQDDGTLTPRSQPHAMIEDPAQATAQVRQMVLQGTVRALSGKDVPIKADTLCVHGDQAGATVFAQQIGTALRAEDIAIAAT</sequence>
<keyword evidence="1" id="KW-0547">Nucleotide-binding</keyword>
<comment type="similarity">
    <text evidence="1">Belongs to the LamB/PxpA family.</text>
</comment>
<keyword evidence="3" id="KW-1185">Reference proteome</keyword>
<accession>A0ABW8F3K7</accession>
<dbReference type="EC" id="3.5.2.9" evidence="1"/>
<evidence type="ECO:0000313" key="3">
    <source>
        <dbReference type="Proteomes" id="UP001617427"/>
    </source>
</evidence>
<dbReference type="InterPro" id="IPR011330">
    <property type="entry name" value="Glyco_hydro/deAcase_b/a-brl"/>
</dbReference>
<proteinExistence type="inferred from homology"/>
<protein>
    <recommendedName>
        <fullName evidence="1">5-oxoprolinase subunit A</fullName>
        <shortName evidence="1">5-OPase subunit A</shortName>
        <ecNumber evidence="1">3.5.2.9</ecNumber>
    </recommendedName>
    <alternativeName>
        <fullName evidence="1">5-oxoprolinase (ATP-hydrolyzing) subunit A</fullName>
    </alternativeName>
</protein>
<dbReference type="HAMAP" id="MF_00691">
    <property type="entry name" value="PxpA"/>
    <property type="match status" value="1"/>
</dbReference>
<gene>
    <name evidence="1" type="primary">pxpA</name>
    <name evidence="2" type="ORF">ACIPEN_18765</name>
</gene>
<dbReference type="Proteomes" id="UP001617427">
    <property type="component" value="Unassembled WGS sequence"/>
</dbReference>
<dbReference type="Pfam" id="PF03746">
    <property type="entry name" value="LamB_YcsF"/>
    <property type="match status" value="1"/>
</dbReference>
<dbReference type="CDD" id="cd10787">
    <property type="entry name" value="LamB_YcsF_like"/>
    <property type="match status" value="1"/>
</dbReference>